<keyword evidence="1" id="KW-0472">Membrane</keyword>
<protein>
    <submittedName>
        <fullName evidence="2">Uncharacterized protein</fullName>
    </submittedName>
</protein>
<reference evidence="2" key="1">
    <citation type="journal article" date="2014" name="Genome Announc.">
        <title>Draft Genome Sequences of Two Lactobacillus Strains, L. farraginis JCM 14108T and L. composti JCM 14202T, Isolated from Compost of Distilled Shochu Residue.</title>
        <authorList>
            <person name="Yuki M."/>
            <person name="Oshima K."/>
            <person name="Suda W."/>
            <person name="Kitahara M."/>
            <person name="Kitamura K."/>
            <person name="Iida T."/>
            <person name="Hattori M."/>
            <person name="Ohkuma M."/>
        </authorList>
    </citation>
    <scope>NUCLEOTIDE SEQUENCE [LARGE SCALE GENOMIC DNA]</scope>
    <source>
        <strain evidence="2">JCM 14108</strain>
    </source>
</reference>
<keyword evidence="1" id="KW-1133">Transmembrane helix</keyword>
<accession>X0PGK2</accession>
<dbReference type="STRING" id="1423743.FD41_GL001345"/>
<feature type="transmembrane region" description="Helical" evidence="1">
    <location>
        <begin position="47"/>
        <end position="65"/>
    </location>
</feature>
<dbReference type="EMBL" id="BAKI01000007">
    <property type="protein sequence ID" value="GAF36097.1"/>
    <property type="molecule type" value="Genomic_DNA"/>
</dbReference>
<proteinExistence type="predicted"/>
<evidence type="ECO:0000313" key="3">
    <source>
        <dbReference type="Proteomes" id="UP000019488"/>
    </source>
</evidence>
<dbReference type="PROSITE" id="PS51257">
    <property type="entry name" value="PROKAR_LIPOPROTEIN"/>
    <property type="match status" value="1"/>
</dbReference>
<organism evidence="2 3">
    <name type="scientific">Lentilactobacillus farraginis DSM 18382 = JCM 14108</name>
    <dbReference type="NCBI Taxonomy" id="1423743"/>
    <lineage>
        <taxon>Bacteria</taxon>
        <taxon>Bacillati</taxon>
        <taxon>Bacillota</taxon>
        <taxon>Bacilli</taxon>
        <taxon>Lactobacillales</taxon>
        <taxon>Lactobacillaceae</taxon>
        <taxon>Lentilactobacillus</taxon>
    </lineage>
</organism>
<evidence type="ECO:0000313" key="2">
    <source>
        <dbReference type="EMBL" id="GAF36097.1"/>
    </source>
</evidence>
<evidence type="ECO:0000256" key="1">
    <source>
        <dbReference type="SAM" id="Phobius"/>
    </source>
</evidence>
<gene>
    <name evidence="2" type="ORF">JCM14108_1041</name>
</gene>
<name>X0PGK2_9LACO</name>
<feature type="transmembrane region" description="Helical" evidence="1">
    <location>
        <begin position="77"/>
        <end position="98"/>
    </location>
</feature>
<feature type="transmembrane region" description="Helical" evidence="1">
    <location>
        <begin position="21"/>
        <end position="41"/>
    </location>
</feature>
<dbReference type="AlphaFoldDB" id="X0PGK2"/>
<keyword evidence="1" id="KW-0812">Transmembrane</keyword>
<comment type="caution">
    <text evidence="2">The sequence shown here is derived from an EMBL/GenBank/DDBJ whole genome shotgun (WGS) entry which is preliminary data.</text>
</comment>
<sequence>MMNSKLKQRLISPKFMTKFAVMYLIGSALMLGCAPLALLYGSFDDSLIYGFLLTLLPLSWFHTFFNKNYANSYFLKLTNRLHVIIFALGVLYLGFILLNRFL</sequence>
<dbReference type="Proteomes" id="UP000019488">
    <property type="component" value="Unassembled WGS sequence"/>
</dbReference>